<reference evidence="2" key="1">
    <citation type="journal article" date="2019" name="Int. J. Syst. Evol. Microbiol.">
        <title>The Global Catalogue of Microorganisms (GCM) 10K type strain sequencing project: providing services to taxonomists for standard genome sequencing and annotation.</title>
        <authorList>
            <consortium name="The Broad Institute Genomics Platform"/>
            <consortium name="The Broad Institute Genome Sequencing Center for Infectious Disease"/>
            <person name="Wu L."/>
            <person name="Ma J."/>
        </authorList>
    </citation>
    <scope>NUCLEOTIDE SEQUENCE [LARGE SCALE GENOMIC DNA]</scope>
    <source>
        <strain evidence="2">CCUG 49339</strain>
    </source>
</reference>
<evidence type="ECO:0000313" key="1">
    <source>
        <dbReference type="EMBL" id="MFD1735368.1"/>
    </source>
</evidence>
<dbReference type="Proteomes" id="UP001597214">
    <property type="component" value="Unassembled WGS sequence"/>
</dbReference>
<sequence length="113" mass="12892">MNQKQYVIPKSYFQHSLYADKLSSELDSAAEGLLFDRFVHDVGADLHLDVLYDKSSLNGDCWFLGGDQHIKMFLEEQDDEHYQLILTPLSQEGITLIEQAEKSSLKEIINKSG</sequence>
<keyword evidence="2" id="KW-1185">Reference proteome</keyword>
<name>A0ABW4LKS9_9BACI</name>
<accession>A0ABW4LKS9</accession>
<organism evidence="1 2">
    <name type="scientific">Bacillus salitolerans</name>
    <dbReference type="NCBI Taxonomy" id="1437434"/>
    <lineage>
        <taxon>Bacteria</taxon>
        <taxon>Bacillati</taxon>
        <taxon>Bacillota</taxon>
        <taxon>Bacilli</taxon>
        <taxon>Bacillales</taxon>
        <taxon>Bacillaceae</taxon>
        <taxon>Bacillus</taxon>
    </lineage>
</organism>
<protein>
    <submittedName>
        <fullName evidence="1">Uncharacterized protein</fullName>
    </submittedName>
</protein>
<gene>
    <name evidence="1" type="ORF">ACFSCX_02205</name>
</gene>
<dbReference type="EMBL" id="JBHUEM010000003">
    <property type="protein sequence ID" value="MFD1735368.1"/>
    <property type="molecule type" value="Genomic_DNA"/>
</dbReference>
<evidence type="ECO:0000313" key="2">
    <source>
        <dbReference type="Proteomes" id="UP001597214"/>
    </source>
</evidence>
<dbReference type="RefSeq" id="WP_377926466.1">
    <property type="nucleotide sequence ID" value="NZ_JBHUEM010000003.1"/>
</dbReference>
<comment type="caution">
    <text evidence="1">The sequence shown here is derived from an EMBL/GenBank/DDBJ whole genome shotgun (WGS) entry which is preliminary data.</text>
</comment>
<proteinExistence type="predicted"/>